<accession>M0MGI4</accession>
<proteinExistence type="predicted"/>
<evidence type="ECO:0000313" key="1">
    <source>
        <dbReference type="EMBL" id="EMA43505.1"/>
    </source>
</evidence>
<reference evidence="1 2" key="1">
    <citation type="journal article" date="2014" name="PLoS Genet.">
        <title>Phylogenetically driven sequencing of extremely halophilic archaea reveals strategies for static and dynamic osmo-response.</title>
        <authorList>
            <person name="Becker E.A."/>
            <person name="Seitzer P.M."/>
            <person name="Tritt A."/>
            <person name="Larsen D."/>
            <person name="Krusor M."/>
            <person name="Yao A.I."/>
            <person name="Wu D."/>
            <person name="Madern D."/>
            <person name="Eisen J.A."/>
            <person name="Darling A.E."/>
            <person name="Facciotti M.T."/>
        </authorList>
    </citation>
    <scope>NUCLEOTIDE SEQUENCE [LARGE SCALE GENOMIC DNA]</scope>
    <source>
        <strain evidence="1 2">DSM 1307</strain>
    </source>
</reference>
<comment type="caution">
    <text evidence="1">The sequence shown here is derived from an EMBL/GenBank/DDBJ whole genome shotgun (WGS) entry which is preliminary data.</text>
</comment>
<protein>
    <submittedName>
        <fullName evidence="1">Uncharacterized protein</fullName>
    </submittedName>
</protein>
<sequence length="145" mass="16198">MRITHLDRVMSSFFGCGHLVVDIGIGRDTPDRSRQKSVATPLQLPLSPIGQLRPVGHRFEKCLIDNRLGCRSHCLENAGEWQITVSTIDGFTLWMGCCLCVQSHLPVSPAFGFRVIRDTGDSTSILFKNRSITDLTPLQIRNFAE</sequence>
<dbReference type="Proteomes" id="UP000011568">
    <property type="component" value="Unassembled WGS sequence"/>
</dbReference>
<name>M0MGI4_HALMO</name>
<gene>
    <name evidence="1" type="ORF">C448_09672</name>
</gene>
<evidence type="ECO:0000313" key="2">
    <source>
        <dbReference type="Proteomes" id="UP000011568"/>
    </source>
</evidence>
<dbReference type="AlphaFoldDB" id="M0MGI4"/>
<dbReference type="EMBL" id="AOMC01000119">
    <property type="protein sequence ID" value="EMA43505.1"/>
    <property type="molecule type" value="Genomic_DNA"/>
</dbReference>
<organism evidence="1 2">
    <name type="scientific">Halococcus morrhuae DSM 1307</name>
    <dbReference type="NCBI Taxonomy" id="931277"/>
    <lineage>
        <taxon>Archaea</taxon>
        <taxon>Methanobacteriati</taxon>
        <taxon>Methanobacteriota</taxon>
        <taxon>Stenosarchaea group</taxon>
        <taxon>Halobacteria</taxon>
        <taxon>Halobacteriales</taxon>
        <taxon>Halococcaceae</taxon>
        <taxon>Halococcus</taxon>
    </lineage>
</organism>
<keyword evidence="2" id="KW-1185">Reference proteome</keyword>